<organism evidence="3 4">
    <name type="scientific">Stackebrandtia nassauensis (strain DSM 44728 / CIP 108903 / NRRL B-16338 / NBRC 102104 / LLR-40K-21)</name>
    <dbReference type="NCBI Taxonomy" id="446470"/>
    <lineage>
        <taxon>Bacteria</taxon>
        <taxon>Bacillati</taxon>
        <taxon>Actinomycetota</taxon>
        <taxon>Actinomycetes</taxon>
        <taxon>Glycomycetales</taxon>
        <taxon>Glycomycetaceae</taxon>
        <taxon>Stackebrandtia</taxon>
    </lineage>
</organism>
<dbReference type="KEGG" id="sna:Snas_0690"/>
<gene>
    <name evidence="3" type="ordered locus">Snas_0690</name>
</gene>
<dbReference type="Gene3D" id="3.30.2390.20">
    <property type="entry name" value="Type VII secretion system EccB, repeat 1 domain"/>
    <property type="match status" value="1"/>
</dbReference>
<dbReference type="eggNOG" id="COG3266">
    <property type="taxonomic scope" value="Bacteria"/>
</dbReference>
<dbReference type="HOGENOM" id="CLU_036302_1_1_11"/>
<keyword evidence="2" id="KW-1133">Transmembrane helix</keyword>
<reference evidence="3 4" key="1">
    <citation type="journal article" date="2009" name="Stand. Genomic Sci.">
        <title>Complete genome sequence of Stackebrandtia nassauensis type strain (LLR-40K-21).</title>
        <authorList>
            <person name="Munk C."/>
            <person name="Lapidus A."/>
            <person name="Copeland A."/>
            <person name="Jando M."/>
            <person name="Mayilraj S."/>
            <person name="Glavina Del Rio T."/>
            <person name="Nolan M."/>
            <person name="Chen F."/>
            <person name="Lucas S."/>
            <person name="Tice H."/>
            <person name="Cheng J.F."/>
            <person name="Han C."/>
            <person name="Detter J.C."/>
            <person name="Bruce D."/>
            <person name="Goodwin L."/>
            <person name="Chain P."/>
            <person name="Pitluck S."/>
            <person name="Goker M."/>
            <person name="Ovchinikova G."/>
            <person name="Pati A."/>
            <person name="Ivanova N."/>
            <person name="Mavromatis K."/>
            <person name="Chen A."/>
            <person name="Palaniappan K."/>
            <person name="Land M."/>
            <person name="Hauser L."/>
            <person name="Chang Y.J."/>
            <person name="Jeffries C.D."/>
            <person name="Bristow J."/>
            <person name="Eisen J.A."/>
            <person name="Markowitz V."/>
            <person name="Hugenholtz P."/>
            <person name="Kyrpides N.C."/>
            <person name="Klenk H.P."/>
        </authorList>
    </citation>
    <scope>NUCLEOTIDE SEQUENCE [LARGE SCALE GENOMIC DNA]</scope>
    <source>
        <strain evidence="4">DSM 44728 / CIP 108903 / NRRL B-16338 / NBRC 102104 / LLR-40K-21</strain>
    </source>
</reference>
<keyword evidence="4" id="KW-1185">Reference proteome</keyword>
<dbReference type="NCBIfam" id="TIGR03919">
    <property type="entry name" value="T7SS_EccB"/>
    <property type="match status" value="1"/>
</dbReference>
<keyword evidence="2" id="KW-0472">Membrane</keyword>
<accession>D3Q704</accession>
<dbReference type="Proteomes" id="UP000000844">
    <property type="component" value="Chromosome"/>
</dbReference>
<proteinExistence type="predicted"/>
<dbReference type="OrthoDB" id="3847604at2"/>
<sequence>MATRRDQLQSYQFLLQRIVSALVYRKTDPAESPFRRAGGAIFAGVMLSILALAVTAVIGLFATGCGRTANWKDGAAIIKEEETGAFYVILPRKDEKKADQKQVLYETANFASAALIAGTTEVFEIKAQSLRSDDDSVSMGPRVGIPGAPNSIPKADALSGDDWTLCSFPADKNNDTPTSKLYIGTAKTKGDALGKDALLAKAGEEQYLVSQGHKYPISDDAIGYLNATGETVHEADKAVLDGVESGEPLEAPDYGDPKDESTTGDPVGTVYKNTGGGNTTFWVATKDNIASITELQAYLITEGSEDKFKEANTSEFSDDPDDLKPAEESSPLEKLPEFADAADESRLCAVFPSEGKETKIVYNADTPDIDGVGTPEVKEGGAALADQIVVAPGTGALVETGDSEDEGGLSLVTASGEIFGIEQTDHSGSKNGAAAPADALTAFGYRGDNSKGIKAPARVHMPSQVLSLIPRGPDLSPDSAMETVGSR</sequence>
<feature type="region of interest" description="Disordered" evidence="1">
    <location>
        <begin position="311"/>
        <end position="332"/>
    </location>
</feature>
<dbReference type="Pfam" id="PF05108">
    <property type="entry name" value="T7SS_ESX1_EccB"/>
    <property type="match status" value="1"/>
</dbReference>
<feature type="transmembrane region" description="Helical" evidence="2">
    <location>
        <begin position="40"/>
        <end position="62"/>
    </location>
</feature>
<dbReference type="PANTHER" id="PTHR40765">
    <property type="entry name" value="ESX-2 SECRETION SYSTEM ATPASE ECCB2"/>
    <property type="match status" value="1"/>
</dbReference>
<dbReference type="InterPro" id="IPR007795">
    <property type="entry name" value="T7SS_EccB"/>
</dbReference>
<protein>
    <recommendedName>
        <fullName evidence="5">Type VII secretion protein EccB</fullName>
    </recommendedName>
</protein>
<feature type="region of interest" description="Disordered" evidence="1">
    <location>
        <begin position="468"/>
        <end position="487"/>
    </location>
</feature>
<evidence type="ECO:0008006" key="5">
    <source>
        <dbReference type="Google" id="ProtNLM"/>
    </source>
</evidence>
<dbReference type="RefSeq" id="WP_013015974.1">
    <property type="nucleotide sequence ID" value="NC_013947.1"/>
</dbReference>
<dbReference type="PANTHER" id="PTHR40765:SF2">
    <property type="entry name" value="ESX-2 SECRETION SYSTEM ATPASE ECCB2"/>
    <property type="match status" value="1"/>
</dbReference>
<dbReference type="AlphaFoldDB" id="D3Q704"/>
<evidence type="ECO:0000256" key="1">
    <source>
        <dbReference type="SAM" id="MobiDB-lite"/>
    </source>
</evidence>
<evidence type="ECO:0000256" key="2">
    <source>
        <dbReference type="SAM" id="Phobius"/>
    </source>
</evidence>
<name>D3Q704_STANL</name>
<feature type="region of interest" description="Disordered" evidence="1">
    <location>
        <begin position="245"/>
        <end position="272"/>
    </location>
</feature>
<dbReference type="GO" id="GO:0005576">
    <property type="term" value="C:extracellular region"/>
    <property type="evidence" value="ECO:0007669"/>
    <property type="project" value="TreeGrafter"/>
</dbReference>
<dbReference type="InterPro" id="IPR044857">
    <property type="entry name" value="T7SS_EccB_R1"/>
</dbReference>
<keyword evidence="2" id="KW-0812">Transmembrane</keyword>
<dbReference type="STRING" id="446470.Snas_0690"/>
<evidence type="ECO:0000313" key="3">
    <source>
        <dbReference type="EMBL" id="ADD40403.1"/>
    </source>
</evidence>
<dbReference type="EMBL" id="CP001778">
    <property type="protein sequence ID" value="ADD40403.1"/>
    <property type="molecule type" value="Genomic_DNA"/>
</dbReference>
<evidence type="ECO:0000313" key="4">
    <source>
        <dbReference type="Proteomes" id="UP000000844"/>
    </source>
</evidence>